<evidence type="ECO:0000313" key="3">
    <source>
        <dbReference type="Proteomes" id="UP000189739"/>
    </source>
</evidence>
<reference evidence="2 3" key="1">
    <citation type="submission" date="2016-07" db="EMBL/GenBank/DDBJ databases">
        <title>Genomic analysis of zinc-resistant bacterium Mucilaginibacter pedocola TBZ30.</title>
        <authorList>
            <person name="Huang J."/>
            <person name="Tang J."/>
        </authorList>
    </citation>
    <scope>NUCLEOTIDE SEQUENCE [LARGE SCALE GENOMIC DNA]</scope>
    <source>
        <strain evidence="2 3">TBZ30</strain>
    </source>
</reference>
<organism evidence="2 3">
    <name type="scientific">Mucilaginibacter pedocola</name>
    <dbReference type="NCBI Taxonomy" id="1792845"/>
    <lineage>
        <taxon>Bacteria</taxon>
        <taxon>Pseudomonadati</taxon>
        <taxon>Bacteroidota</taxon>
        <taxon>Sphingobacteriia</taxon>
        <taxon>Sphingobacteriales</taxon>
        <taxon>Sphingobacteriaceae</taxon>
        <taxon>Mucilaginibacter</taxon>
    </lineage>
</organism>
<name>A0A1S9P930_9SPHI</name>
<comment type="caution">
    <text evidence="2">The sequence shown here is derived from an EMBL/GenBank/DDBJ whole genome shotgun (WGS) entry which is preliminary data.</text>
</comment>
<evidence type="ECO:0000313" key="2">
    <source>
        <dbReference type="EMBL" id="OOQ57461.1"/>
    </source>
</evidence>
<feature type="transmembrane region" description="Helical" evidence="1">
    <location>
        <begin position="23"/>
        <end position="46"/>
    </location>
</feature>
<keyword evidence="3" id="KW-1185">Reference proteome</keyword>
<keyword evidence="1" id="KW-0472">Membrane</keyword>
<evidence type="ECO:0000256" key="1">
    <source>
        <dbReference type="SAM" id="Phobius"/>
    </source>
</evidence>
<dbReference type="RefSeq" id="WP_078350761.1">
    <property type="nucleotide sequence ID" value="NZ_MBTF01000036.1"/>
</dbReference>
<keyword evidence="1" id="KW-1133">Transmembrane helix</keyword>
<dbReference type="EMBL" id="MBTF01000036">
    <property type="protein sequence ID" value="OOQ57461.1"/>
    <property type="molecule type" value="Genomic_DNA"/>
</dbReference>
<dbReference type="STRING" id="1792845.BC343_15310"/>
<proteinExistence type="predicted"/>
<sequence length="88" mass="9736">MAFLAIIIFSVYAYLGHKLHRNTIAWGFVGLGVAVTPQILFSPFLMFGDDPAGQLMDWSMAGFLGVVLSFAVAVLIVHRNKFIFTRNS</sequence>
<dbReference type="AlphaFoldDB" id="A0A1S9P930"/>
<keyword evidence="1" id="KW-0812">Transmembrane</keyword>
<accession>A0A1S9P930</accession>
<feature type="transmembrane region" description="Helical" evidence="1">
    <location>
        <begin position="58"/>
        <end position="78"/>
    </location>
</feature>
<gene>
    <name evidence="2" type="ORF">BC343_15310</name>
</gene>
<dbReference type="Proteomes" id="UP000189739">
    <property type="component" value="Unassembled WGS sequence"/>
</dbReference>
<protein>
    <submittedName>
        <fullName evidence="2">Uncharacterized protein</fullName>
    </submittedName>
</protein>